<sequence>MRPRDDRLRTRVWRSGGSGGPGARVLSCLEVRGQVVLMVLVLMSGGSGGSGGSGARVLSCLEVRRVRWVRSSCQVVLVVLVLVFSGVCGSEVRWFWCSCQVVLVVLAVLVLVFSGV</sequence>
<keyword evidence="3" id="KW-1185">Reference proteome</keyword>
<protein>
    <submittedName>
        <fullName evidence="2">Uncharacterized protein</fullName>
    </submittedName>
</protein>
<reference evidence="2 3" key="1">
    <citation type="submission" date="2019-03" db="EMBL/GenBank/DDBJ databases">
        <title>First draft genome of Liparis tanakae, snailfish: a comprehensive survey of snailfish specific genes.</title>
        <authorList>
            <person name="Kim W."/>
            <person name="Song I."/>
            <person name="Jeong J.-H."/>
            <person name="Kim D."/>
            <person name="Kim S."/>
            <person name="Ryu S."/>
            <person name="Song J.Y."/>
            <person name="Lee S.K."/>
        </authorList>
    </citation>
    <scope>NUCLEOTIDE SEQUENCE [LARGE SCALE GENOMIC DNA]</scope>
    <source>
        <tissue evidence="2">Muscle</tissue>
    </source>
</reference>
<comment type="caution">
    <text evidence="2">The sequence shown here is derived from an EMBL/GenBank/DDBJ whole genome shotgun (WGS) entry which is preliminary data.</text>
</comment>
<gene>
    <name evidence="2" type="ORF">EYF80_064856</name>
</gene>
<name>A0A4Z2E7W0_9TELE</name>
<dbReference type="EMBL" id="SRLO01013684">
    <property type="protein sequence ID" value="TNN25016.1"/>
    <property type="molecule type" value="Genomic_DNA"/>
</dbReference>
<feature type="transmembrane region" description="Helical" evidence="1">
    <location>
        <begin position="93"/>
        <end position="113"/>
    </location>
</feature>
<feature type="transmembrane region" description="Helical" evidence="1">
    <location>
        <begin position="68"/>
        <end position="87"/>
    </location>
</feature>
<dbReference type="Proteomes" id="UP000314294">
    <property type="component" value="Unassembled WGS sequence"/>
</dbReference>
<accession>A0A4Z2E7W0</accession>
<proteinExistence type="predicted"/>
<keyword evidence="1" id="KW-0472">Membrane</keyword>
<dbReference type="AlphaFoldDB" id="A0A4Z2E7W0"/>
<evidence type="ECO:0000256" key="1">
    <source>
        <dbReference type="SAM" id="Phobius"/>
    </source>
</evidence>
<keyword evidence="1" id="KW-0812">Transmembrane</keyword>
<keyword evidence="1" id="KW-1133">Transmembrane helix</keyword>
<evidence type="ECO:0000313" key="3">
    <source>
        <dbReference type="Proteomes" id="UP000314294"/>
    </source>
</evidence>
<evidence type="ECO:0000313" key="2">
    <source>
        <dbReference type="EMBL" id="TNN25016.1"/>
    </source>
</evidence>
<organism evidence="2 3">
    <name type="scientific">Liparis tanakae</name>
    <name type="common">Tanaka's snailfish</name>
    <dbReference type="NCBI Taxonomy" id="230148"/>
    <lineage>
        <taxon>Eukaryota</taxon>
        <taxon>Metazoa</taxon>
        <taxon>Chordata</taxon>
        <taxon>Craniata</taxon>
        <taxon>Vertebrata</taxon>
        <taxon>Euteleostomi</taxon>
        <taxon>Actinopterygii</taxon>
        <taxon>Neopterygii</taxon>
        <taxon>Teleostei</taxon>
        <taxon>Neoteleostei</taxon>
        <taxon>Acanthomorphata</taxon>
        <taxon>Eupercaria</taxon>
        <taxon>Perciformes</taxon>
        <taxon>Cottioidei</taxon>
        <taxon>Cottales</taxon>
        <taxon>Liparidae</taxon>
        <taxon>Liparis</taxon>
    </lineage>
</organism>